<dbReference type="GO" id="GO:0008047">
    <property type="term" value="F:enzyme activator activity"/>
    <property type="evidence" value="ECO:0007669"/>
    <property type="project" value="UniProtKB-ARBA"/>
</dbReference>
<dbReference type="PANTHER" id="PTHR13832:SF533">
    <property type="entry name" value="TGF-BETA-ACTIVATED KINASE 1 AND MAP3K7-BINDING PROTEIN 1"/>
    <property type="match status" value="1"/>
</dbReference>
<dbReference type="CDD" id="cd00143">
    <property type="entry name" value="PP2Cc"/>
    <property type="match status" value="1"/>
</dbReference>
<comment type="function">
    <text evidence="9">Key adapter protein that plays an essential role in JNK and NF-kappa-B activation and proinflammatory cytokines production in response to stimulation with TLRs and cytokines. Mechanistically, associates with the catalytic domain of MAP3K7/TAK1 to trigger MAP3K7/TAK1 autophosphorylation leading to its full activation. Similarly, associates with MAPK14 and triggers its autophosphorylation and subsequent activation. In turn, MAPK14 phosphorylates TAB1 and inhibits MAP3K7/TAK1 activation in a feedback control mechanism. Also plays a role in recruiting MAPK14 to the TAK1 complex for the phosphorylation of the TAB2 and TAB3 regulatory subunits.</text>
</comment>
<evidence type="ECO:0000256" key="13">
    <source>
        <dbReference type="ARBA" id="ARBA00080658"/>
    </source>
</evidence>
<evidence type="ECO:0000259" key="15">
    <source>
        <dbReference type="PROSITE" id="PS51746"/>
    </source>
</evidence>
<keyword evidence="7" id="KW-0472">Membrane</keyword>
<dbReference type="AlphaFoldDB" id="A0A1B6FLQ9"/>
<feature type="compositionally biased region" description="Polar residues" evidence="14">
    <location>
        <begin position="402"/>
        <end position="417"/>
    </location>
</feature>
<dbReference type="GO" id="GO:1902533">
    <property type="term" value="P:positive regulation of intracellular signal transduction"/>
    <property type="evidence" value="ECO:0007669"/>
    <property type="project" value="UniProtKB-ARBA"/>
</dbReference>
<feature type="domain" description="PPM-type phosphatase" evidence="15">
    <location>
        <begin position="28"/>
        <end position="371"/>
    </location>
</feature>
<evidence type="ECO:0000256" key="10">
    <source>
        <dbReference type="ARBA" id="ARBA00062935"/>
    </source>
</evidence>
<proteinExistence type="predicted"/>
<dbReference type="GO" id="GO:0004722">
    <property type="term" value="F:protein serine/threonine phosphatase activity"/>
    <property type="evidence" value="ECO:0007669"/>
    <property type="project" value="InterPro"/>
</dbReference>
<evidence type="ECO:0000256" key="4">
    <source>
        <dbReference type="ARBA" id="ARBA00022553"/>
    </source>
</evidence>
<evidence type="ECO:0000256" key="1">
    <source>
        <dbReference type="ARBA" id="ARBA00004397"/>
    </source>
</evidence>
<comment type="subcellular location">
    <subcellularLocation>
        <location evidence="2">Cytoplasm</location>
        <location evidence="2">Cytosol</location>
    </subcellularLocation>
    <subcellularLocation>
        <location evidence="1">Endoplasmic reticulum membrane</location>
        <topology evidence="1">Peripheral membrane protein</topology>
        <orientation evidence="1">Cytoplasmic side</orientation>
    </subcellularLocation>
</comment>
<feature type="region of interest" description="Disordered" evidence="14">
    <location>
        <begin position="397"/>
        <end position="437"/>
    </location>
</feature>
<gene>
    <name evidence="16" type="ORF">g.18380</name>
</gene>
<evidence type="ECO:0000256" key="11">
    <source>
        <dbReference type="ARBA" id="ARBA00074232"/>
    </source>
</evidence>
<feature type="compositionally biased region" description="Low complexity" evidence="14">
    <location>
        <begin position="418"/>
        <end position="433"/>
    </location>
</feature>
<organism evidence="16">
    <name type="scientific">Cuerna arida</name>
    <dbReference type="NCBI Taxonomy" id="1464854"/>
    <lineage>
        <taxon>Eukaryota</taxon>
        <taxon>Metazoa</taxon>
        <taxon>Ecdysozoa</taxon>
        <taxon>Arthropoda</taxon>
        <taxon>Hexapoda</taxon>
        <taxon>Insecta</taxon>
        <taxon>Pterygota</taxon>
        <taxon>Neoptera</taxon>
        <taxon>Paraneoptera</taxon>
        <taxon>Hemiptera</taxon>
        <taxon>Auchenorrhyncha</taxon>
        <taxon>Membracoidea</taxon>
        <taxon>Cicadellidae</taxon>
        <taxon>Cicadellinae</taxon>
        <taxon>Proconiini</taxon>
        <taxon>Cuerna</taxon>
    </lineage>
</organism>
<dbReference type="PANTHER" id="PTHR13832">
    <property type="entry name" value="PROTEIN PHOSPHATASE 2C"/>
    <property type="match status" value="1"/>
</dbReference>
<reference evidence="16" key="1">
    <citation type="submission" date="2015-11" db="EMBL/GenBank/DDBJ databases">
        <title>De novo transcriptome assembly of four potential Pierce s Disease insect vectors from Arizona vineyards.</title>
        <authorList>
            <person name="Tassone E.E."/>
        </authorList>
    </citation>
    <scope>NUCLEOTIDE SEQUENCE</scope>
</reference>
<dbReference type="GO" id="GO:0007165">
    <property type="term" value="P:signal transduction"/>
    <property type="evidence" value="ECO:0007669"/>
    <property type="project" value="UniProtKB-ARBA"/>
</dbReference>
<name>A0A1B6FLQ9_9HEMI</name>
<evidence type="ECO:0000256" key="8">
    <source>
        <dbReference type="ARBA" id="ARBA00023180"/>
    </source>
</evidence>
<dbReference type="InterPro" id="IPR036457">
    <property type="entry name" value="PPM-type-like_dom_sf"/>
</dbReference>
<accession>A0A1B6FLQ9</accession>
<dbReference type="PROSITE" id="PS51746">
    <property type="entry name" value="PPM_2"/>
    <property type="match status" value="1"/>
</dbReference>
<dbReference type="GO" id="GO:0005829">
    <property type="term" value="C:cytosol"/>
    <property type="evidence" value="ECO:0007669"/>
    <property type="project" value="UniProtKB-SubCell"/>
</dbReference>
<dbReference type="Pfam" id="PF00481">
    <property type="entry name" value="PP2C"/>
    <property type="match status" value="1"/>
</dbReference>
<dbReference type="SMART" id="SM00332">
    <property type="entry name" value="PP2Cc"/>
    <property type="match status" value="1"/>
</dbReference>
<sequence length="471" mass="52870">MPTRAELPRTCQDSNSWTDALPVCRLSGIGYSTNQIYREDGHRLEEHPFEDTSFHWQLDDNTYLYGVFDGHEGIQTASFASQTMPVEITFGQLSDKQTDEEIRDVLRQAFIAVEKSYFLTIGDKLAERTCVKCEIPEGLTSYEAYQKYPHLVDKLKRLNGELSSGTTAVIALIRNNRLFVANVGDSRALLCRTDENGVMKVLQLSSDHDLSNEDELLRLYNLGLEKLTQGSRLGNQDNTRCLGNYLVKGEYKDFEELACATSEPIIAEPEISGGIELDQSCRFLMLMSDGLYKSLEEHGIPEDQVNIEIARLTVNEFRMQSTLTGVAQAVVDRVVRMHHDIYMRGITASQQDCNTAVQIGRDDITLLVRNFNHPLPNALASPTINVRFNPNPIIKTIPPCESSASDPETTRSTNSGIDNTNTTSTSEDNSDNSNVERVERIPAYVDFTEFFQNVEQARREGNLPPGIDFGF</sequence>
<dbReference type="InterPro" id="IPR001932">
    <property type="entry name" value="PPM-type_phosphatase-like_dom"/>
</dbReference>
<dbReference type="EMBL" id="GECZ01018631">
    <property type="protein sequence ID" value="JAS51138.1"/>
    <property type="molecule type" value="Transcribed_RNA"/>
</dbReference>
<dbReference type="InterPro" id="IPR015655">
    <property type="entry name" value="PP2C"/>
</dbReference>
<evidence type="ECO:0000256" key="14">
    <source>
        <dbReference type="SAM" id="MobiDB-lite"/>
    </source>
</evidence>
<keyword evidence="5" id="KW-0256">Endoplasmic reticulum</keyword>
<keyword evidence="8" id="KW-0325">Glycoprotein</keyword>
<dbReference type="FunFam" id="3.60.40.10:FF:000014">
    <property type="entry name" value="TGF-beta-activated kinase 1 and MAP3K7-binding protein 1-like"/>
    <property type="match status" value="1"/>
</dbReference>
<evidence type="ECO:0000256" key="9">
    <source>
        <dbReference type="ARBA" id="ARBA00057862"/>
    </source>
</evidence>
<comment type="subunit">
    <text evidence="10">Interacts with XIAP and BIRC7. Interacts with TRAF6 and MAP3K7; during IL-1 signaling. Identified in the TRIKA2 complex composed of MAP3K7, TAB1 and TAB2. Interacts with TRAF6 and MAPK14; these interactions allow MAPK14 autophosphorylation. Interacts with STING1; interaction takes place following cGAMP activation and promotes TAB1 recruitment to the endoplasmic reticulum, triggering MAP3K7/TAK1 activation and STING1 phosphorylation.</text>
</comment>
<keyword evidence="3" id="KW-0963">Cytoplasm</keyword>
<protein>
    <recommendedName>
        <fullName evidence="11">TGF-beta-activated kinase 1 and MAP3K7-binding protein 1</fullName>
    </recommendedName>
    <alternativeName>
        <fullName evidence="12">Mitogen-activated protein kinase kinase kinase 7-interacting protein 1</fullName>
    </alternativeName>
    <alternativeName>
        <fullName evidence="13">TGF-beta-activated kinase 1-binding protein 1</fullName>
    </alternativeName>
</protein>
<evidence type="ECO:0000313" key="16">
    <source>
        <dbReference type="EMBL" id="JAS51138.1"/>
    </source>
</evidence>
<evidence type="ECO:0000256" key="2">
    <source>
        <dbReference type="ARBA" id="ARBA00004514"/>
    </source>
</evidence>
<keyword evidence="4" id="KW-0597">Phosphoprotein</keyword>
<keyword evidence="6" id="KW-0832">Ubl conjugation</keyword>
<evidence type="ECO:0000256" key="12">
    <source>
        <dbReference type="ARBA" id="ARBA00080486"/>
    </source>
</evidence>
<dbReference type="Gene3D" id="3.60.40.10">
    <property type="entry name" value="PPM-type phosphatase domain"/>
    <property type="match status" value="1"/>
</dbReference>
<evidence type="ECO:0000256" key="6">
    <source>
        <dbReference type="ARBA" id="ARBA00022843"/>
    </source>
</evidence>
<dbReference type="GO" id="GO:0005789">
    <property type="term" value="C:endoplasmic reticulum membrane"/>
    <property type="evidence" value="ECO:0007669"/>
    <property type="project" value="UniProtKB-SubCell"/>
</dbReference>
<evidence type="ECO:0000256" key="5">
    <source>
        <dbReference type="ARBA" id="ARBA00022824"/>
    </source>
</evidence>
<evidence type="ECO:0000256" key="3">
    <source>
        <dbReference type="ARBA" id="ARBA00022490"/>
    </source>
</evidence>
<evidence type="ECO:0000256" key="7">
    <source>
        <dbReference type="ARBA" id="ARBA00023136"/>
    </source>
</evidence>
<dbReference type="SUPFAM" id="SSF81606">
    <property type="entry name" value="PP2C-like"/>
    <property type="match status" value="1"/>
</dbReference>